<organism evidence="1 2">
    <name type="scientific">Thelohanellus kitauei</name>
    <name type="common">Myxosporean</name>
    <dbReference type="NCBI Taxonomy" id="669202"/>
    <lineage>
        <taxon>Eukaryota</taxon>
        <taxon>Metazoa</taxon>
        <taxon>Cnidaria</taxon>
        <taxon>Myxozoa</taxon>
        <taxon>Myxosporea</taxon>
        <taxon>Bivalvulida</taxon>
        <taxon>Platysporina</taxon>
        <taxon>Myxobolidae</taxon>
        <taxon>Thelohanellus</taxon>
    </lineage>
</organism>
<dbReference type="Proteomes" id="UP000031668">
    <property type="component" value="Unassembled WGS sequence"/>
</dbReference>
<keyword evidence="2" id="KW-1185">Reference proteome</keyword>
<evidence type="ECO:0008006" key="3">
    <source>
        <dbReference type="Google" id="ProtNLM"/>
    </source>
</evidence>
<dbReference type="OrthoDB" id="1101576at2759"/>
<accession>A0A0C2JV30</accession>
<dbReference type="EMBL" id="JWZT01000912">
    <property type="protein sequence ID" value="KII73278.1"/>
    <property type="molecule type" value="Genomic_DNA"/>
</dbReference>
<proteinExistence type="predicted"/>
<sequence length="214" mass="24902">MAGYYFFHPNAENRQYFVNISVYILQNLISIHDHIDINISYILRPILFKMLLETIKGQHVYDVLKSYSHSYKLARIDFVGICTNGSPTTTRSVKGFAAMALQQNHNFIITHCFLHRETLFAGIVEPELKAILDMMVKIVNNTKMRPLKFSEFEKFCESIEANHVTLIQNLDAMKTVKTRGENRYCLLKKNVGWARLKHVPEFHNCRNNQAQVSY</sequence>
<dbReference type="PANTHER" id="PTHR45913:SF19">
    <property type="entry name" value="LOW QUALITY PROTEIN: ZINC FINGER BED DOMAIN-CONTAINING PROTEIN 5-LIKE"/>
    <property type="match status" value="1"/>
</dbReference>
<protein>
    <recommendedName>
        <fullName evidence="3">SCAN domain-containing protein 3</fullName>
    </recommendedName>
</protein>
<dbReference type="OMA" id="HDHIDIN"/>
<gene>
    <name evidence="1" type="ORF">RF11_15148</name>
</gene>
<dbReference type="AlphaFoldDB" id="A0A0C2JV30"/>
<dbReference type="PANTHER" id="PTHR45913">
    <property type="entry name" value="EPM2A-INTERACTING PROTEIN 1"/>
    <property type="match status" value="1"/>
</dbReference>
<name>A0A0C2JV30_THEKT</name>
<evidence type="ECO:0000313" key="2">
    <source>
        <dbReference type="Proteomes" id="UP000031668"/>
    </source>
</evidence>
<comment type="caution">
    <text evidence="1">The sequence shown here is derived from an EMBL/GenBank/DDBJ whole genome shotgun (WGS) entry which is preliminary data.</text>
</comment>
<evidence type="ECO:0000313" key="1">
    <source>
        <dbReference type="EMBL" id="KII73278.1"/>
    </source>
</evidence>
<reference evidence="1 2" key="1">
    <citation type="journal article" date="2014" name="Genome Biol. Evol.">
        <title>The genome of the myxosporean Thelohanellus kitauei shows adaptations to nutrient acquisition within its fish host.</title>
        <authorList>
            <person name="Yang Y."/>
            <person name="Xiong J."/>
            <person name="Zhou Z."/>
            <person name="Huo F."/>
            <person name="Miao W."/>
            <person name="Ran C."/>
            <person name="Liu Y."/>
            <person name="Zhang J."/>
            <person name="Feng J."/>
            <person name="Wang M."/>
            <person name="Wang M."/>
            <person name="Wang L."/>
            <person name="Yao B."/>
        </authorList>
    </citation>
    <scope>NUCLEOTIDE SEQUENCE [LARGE SCALE GENOMIC DNA]</scope>
    <source>
        <strain evidence="1">Wuqing</strain>
    </source>
</reference>